<evidence type="ECO:0000256" key="1">
    <source>
        <dbReference type="SAM" id="MobiDB-lite"/>
    </source>
</evidence>
<dbReference type="RefSeq" id="WP_145188860.1">
    <property type="nucleotide sequence ID" value="NZ_CP036290.1"/>
</dbReference>
<accession>A0A518D1V0</accession>
<feature type="compositionally biased region" description="Acidic residues" evidence="1">
    <location>
        <begin position="325"/>
        <end position="351"/>
    </location>
</feature>
<keyword evidence="2" id="KW-0732">Signal</keyword>
<feature type="region of interest" description="Disordered" evidence="1">
    <location>
        <begin position="268"/>
        <end position="409"/>
    </location>
</feature>
<organism evidence="3 4">
    <name type="scientific">Rohdeia mirabilis</name>
    <dbReference type="NCBI Taxonomy" id="2528008"/>
    <lineage>
        <taxon>Bacteria</taxon>
        <taxon>Pseudomonadati</taxon>
        <taxon>Planctomycetota</taxon>
        <taxon>Planctomycetia</taxon>
        <taxon>Planctomycetia incertae sedis</taxon>
        <taxon>Rohdeia</taxon>
    </lineage>
</organism>
<feature type="chain" id="PRO_5022245568" evidence="2">
    <location>
        <begin position="28"/>
        <end position="445"/>
    </location>
</feature>
<dbReference type="Proteomes" id="UP000319342">
    <property type="component" value="Chromosome"/>
</dbReference>
<feature type="compositionally biased region" description="Low complexity" evidence="1">
    <location>
        <begin position="310"/>
        <end position="324"/>
    </location>
</feature>
<feature type="compositionally biased region" description="Low complexity" evidence="1">
    <location>
        <begin position="352"/>
        <end position="364"/>
    </location>
</feature>
<keyword evidence="4" id="KW-1185">Reference proteome</keyword>
<gene>
    <name evidence="3" type="ORF">Pla163_25940</name>
</gene>
<protein>
    <submittedName>
        <fullName evidence="3">Uncharacterized protein</fullName>
    </submittedName>
</protein>
<sequence length="445" mass="47731" precursor="true">MIERFRSLARAFVGALVVLGSVPSATAWTRPFQDTGAAGDESGPTGAPADGQAGEQLGDEGASPEAVPSPLPTAADGIAALVERLESGAPLEALELARSFEARFEGLSPNDGARWSGPDRALLDYVAALAAGRAAEAGSTVEEPDLERIAGLVNDAADRFERALVGAGPARAELRLRAAYGLGTVLAEAGERQIQRAQSTAMLTPQQVPYGPDTPERAVLDEAAATFERARTGLLERLELDWRDEDTRANLEWVQRRLAEIDAVRDRADEEQERLDQEQKDQEEEQEQSDQKDDQADDGGDPQDGDQSEDGSQQDGDQSQSEGQQDGDQDDAEPQDGEQQDGDQQDGDEQNADPNDPSDAGADPSDADDESADESAQDGELEDGEVESGGDEEALEPTDAAGTPVDMTDVEVRRLLQRLAEIEAQGEATRRRMAATQRRRVARDW</sequence>
<feature type="compositionally biased region" description="Basic and acidic residues" evidence="1">
    <location>
        <begin position="268"/>
        <end position="280"/>
    </location>
</feature>
<feature type="signal peptide" evidence="2">
    <location>
        <begin position="1"/>
        <end position="27"/>
    </location>
</feature>
<feature type="compositionally biased region" description="Acidic residues" evidence="1">
    <location>
        <begin position="295"/>
        <end position="309"/>
    </location>
</feature>
<dbReference type="EMBL" id="CP036290">
    <property type="protein sequence ID" value="QDU85463.1"/>
    <property type="molecule type" value="Genomic_DNA"/>
</dbReference>
<name>A0A518D1V0_9BACT</name>
<evidence type="ECO:0000256" key="2">
    <source>
        <dbReference type="SAM" id="SignalP"/>
    </source>
</evidence>
<evidence type="ECO:0000313" key="4">
    <source>
        <dbReference type="Proteomes" id="UP000319342"/>
    </source>
</evidence>
<feature type="compositionally biased region" description="Basic residues" evidence="1">
    <location>
        <begin position="431"/>
        <end position="445"/>
    </location>
</feature>
<dbReference type="AlphaFoldDB" id="A0A518D1V0"/>
<feature type="region of interest" description="Disordered" evidence="1">
    <location>
        <begin position="31"/>
        <end position="72"/>
    </location>
</feature>
<feature type="region of interest" description="Disordered" evidence="1">
    <location>
        <begin position="425"/>
        <end position="445"/>
    </location>
</feature>
<feature type="compositionally biased region" description="Acidic residues" evidence="1">
    <location>
        <begin position="365"/>
        <end position="396"/>
    </location>
</feature>
<evidence type="ECO:0000313" key="3">
    <source>
        <dbReference type="EMBL" id="QDU85463.1"/>
    </source>
</evidence>
<reference evidence="3 4" key="1">
    <citation type="submission" date="2019-02" db="EMBL/GenBank/DDBJ databases">
        <title>Deep-cultivation of Planctomycetes and their phenomic and genomic characterization uncovers novel biology.</title>
        <authorList>
            <person name="Wiegand S."/>
            <person name="Jogler M."/>
            <person name="Boedeker C."/>
            <person name="Pinto D."/>
            <person name="Vollmers J."/>
            <person name="Rivas-Marin E."/>
            <person name="Kohn T."/>
            <person name="Peeters S.H."/>
            <person name="Heuer A."/>
            <person name="Rast P."/>
            <person name="Oberbeckmann S."/>
            <person name="Bunk B."/>
            <person name="Jeske O."/>
            <person name="Meyerdierks A."/>
            <person name="Storesund J.E."/>
            <person name="Kallscheuer N."/>
            <person name="Luecker S."/>
            <person name="Lage O.M."/>
            <person name="Pohl T."/>
            <person name="Merkel B.J."/>
            <person name="Hornburger P."/>
            <person name="Mueller R.-W."/>
            <person name="Bruemmer F."/>
            <person name="Labrenz M."/>
            <person name="Spormann A.M."/>
            <person name="Op den Camp H."/>
            <person name="Overmann J."/>
            <person name="Amann R."/>
            <person name="Jetten M.S.M."/>
            <person name="Mascher T."/>
            <person name="Medema M.H."/>
            <person name="Devos D.P."/>
            <person name="Kaster A.-K."/>
            <person name="Ovreas L."/>
            <person name="Rohde M."/>
            <person name="Galperin M.Y."/>
            <person name="Jogler C."/>
        </authorList>
    </citation>
    <scope>NUCLEOTIDE SEQUENCE [LARGE SCALE GENOMIC DNA]</scope>
    <source>
        <strain evidence="3 4">Pla163</strain>
    </source>
</reference>
<proteinExistence type="predicted"/>